<dbReference type="EnsemblPlants" id="PGSC0003DMT400097229">
    <property type="protein sequence ID" value="PGSC0003DMT400097229"/>
    <property type="gene ID" value="PGSC0003DMG400046800"/>
</dbReference>
<sequence length="100" mass="10643">MDRSKVAGRNMPPRKKAKGITINEDAAASRGKASKLTTTGGKGKGKEKAPASPEASFGSDGIYATHLTTYESEREHQEDQAAASEPEDDEILAAQRAKLQ</sequence>
<dbReference type="PaxDb" id="4113-PGSC0003DMT400097229"/>
<accession>M1E064</accession>
<dbReference type="InParanoid" id="M1E064"/>
<protein>
    <submittedName>
        <fullName evidence="2">Uncharacterized protein</fullName>
    </submittedName>
</protein>
<evidence type="ECO:0000256" key="1">
    <source>
        <dbReference type="SAM" id="MobiDB-lite"/>
    </source>
</evidence>
<proteinExistence type="predicted"/>
<reference evidence="2" key="2">
    <citation type="submission" date="2015-06" db="UniProtKB">
        <authorList>
            <consortium name="EnsemblPlants"/>
        </authorList>
    </citation>
    <scope>IDENTIFICATION</scope>
    <source>
        <strain evidence="2">DM1-3 516 R44</strain>
    </source>
</reference>
<name>M1E064_SOLTU</name>
<keyword evidence="3" id="KW-1185">Reference proteome</keyword>
<feature type="region of interest" description="Disordered" evidence="1">
    <location>
        <begin position="1"/>
        <end position="100"/>
    </location>
</feature>
<dbReference type="Gramene" id="PGSC0003DMT400097229">
    <property type="protein sequence ID" value="PGSC0003DMT400097229"/>
    <property type="gene ID" value="PGSC0003DMG400046800"/>
</dbReference>
<reference evidence="3" key="1">
    <citation type="journal article" date="2011" name="Nature">
        <title>Genome sequence and analysis of the tuber crop potato.</title>
        <authorList>
            <consortium name="The Potato Genome Sequencing Consortium"/>
        </authorList>
    </citation>
    <scope>NUCLEOTIDE SEQUENCE [LARGE SCALE GENOMIC DNA]</scope>
    <source>
        <strain evidence="3">cv. DM1-3 516 R44</strain>
    </source>
</reference>
<organism evidence="2 3">
    <name type="scientific">Solanum tuberosum</name>
    <name type="common">Potato</name>
    <dbReference type="NCBI Taxonomy" id="4113"/>
    <lineage>
        <taxon>Eukaryota</taxon>
        <taxon>Viridiplantae</taxon>
        <taxon>Streptophyta</taxon>
        <taxon>Embryophyta</taxon>
        <taxon>Tracheophyta</taxon>
        <taxon>Spermatophyta</taxon>
        <taxon>Magnoliopsida</taxon>
        <taxon>eudicotyledons</taxon>
        <taxon>Gunneridae</taxon>
        <taxon>Pentapetalae</taxon>
        <taxon>asterids</taxon>
        <taxon>lamiids</taxon>
        <taxon>Solanales</taxon>
        <taxon>Solanaceae</taxon>
        <taxon>Solanoideae</taxon>
        <taxon>Solaneae</taxon>
        <taxon>Solanum</taxon>
    </lineage>
</organism>
<dbReference type="HOGENOM" id="CLU_029307_5_1_1"/>
<dbReference type="AlphaFoldDB" id="M1E064"/>
<evidence type="ECO:0000313" key="2">
    <source>
        <dbReference type="EnsemblPlants" id="PGSC0003DMT400097229"/>
    </source>
</evidence>
<evidence type="ECO:0000313" key="3">
    <source>
        <dbReference type="Proteomes" id="UP000011115"/>
    </source>
</evidence>
<dbReference type="Proteomes" id="UP000011115">
    <property type="component" value="Unassembled WGS sequence"/>
</dbReference>